<name>A0A4Y2VXH5_ARAVE</name>
<reference evidence="1 2" key="1">
    <citation type="journal article" date="2019" name="Sci. Rep.">
        <title>Orb-weaving spider Araneus ventricosus genome elucidates the spidroin gene catalogue.</title>
        <authorList>
            <person name="Kono N."/>
            <person name="Nakamura H."/>
            <person name="Ohtoshi R."/>
            <person name="Moran D.A.P."/>
            <person name="Shinohara A."/>
            <person name="Yoshida Y."/>
            <person name="Fujiwara M."/>
            <person name="Mori M."/>
            <person name="Tomita M."/>
            <person name="Arakawa K."/>
        </authorList>
    </citation>
    <scope>NUCLEOTIDE SEQUENCE [LARGE SCALE GENOMIC DNA]</scope>
</reference>
<organism evidence="1 2">
    <name type="scientific">Araneus ventricosus</name>
    <name type="common">Orbweaver spider</name>
    <name type="synonym">Epeira ventricosa</name>
    <dbReference type="NCBI Taxonomy" id="182803"/>
    <lineage>
        <taxon>Eukaryota</taxon>
        <taxon>Metazoa</taxon>
        <taxon>Ecdysozoa</taxon>
        <taxon>Arthropoda</taxon>
        <taxon>Chelicerata</taxon>
        <taxon>Arachnida</taxon>
        <taxon>Araneae</taxon>
        <taxon>Araneomorphae</taxon>
        <taxon>Entelegynae</taxon>
        <taxon>Araneoidea</taxon>
        <taxon>Araneidae</taxon>
        <taxon>Araneus</taxon>
    </lineage>
</organism>
<feature type="non-terminal residue" evidence="1">
    <location>
        <position position="1"/>
    </location>
</feature>
<keyword evidence="2" id="KW-1185">Reference proteome</keyword>
<protein>
    <submittedName>
        <fullName evidence="1">Uncharacterized protein</fullName>
    </submittedName>
</protein>
<proteinExistence type="predicted"/>
<dbReference type="Proteomes" id="UP000499080">
    <property type="component" value="Unassembled WGS sequence"/>
</dbReference>
<gene>
    <name evidence="1" type="ORF">AVEN_124838_1</name>
</gene>
<comment type="caution">
    <text evidence="1">The sequence shown here is derived from an EMBL/GenBank/DDBJ whole genome shotgun (WGS) entry which is preliminary data.</text>
</comment>
<sequence length="94" mass="10562">QTNQTVRIPAELIHRGPTVHHPSKGSPRTANTWGFWLSMRSKKQTEWQQPLMESSLACRRGMEGISRKQKAKGRVNWKGVEIPGYLGIGTPVPT</sequence>
<evidence type="ECO:0000313" key="1">
    <source>
        <dbReference type="EMBL" id="GBO28590.1"/>
    </source>
</evidence>
<accession>A0A4Y2VXH5</accession>
<dbReference type="AlphaFoldDB" id="A0A4Y2VXH5"/>
<evidence type="ECO:0000313" key="2">
    <source>
        <dbReference type="Proteomes" id="UP000499080"/>
    </source>
</evidence>
<dbReference type="EMBL" id="BGPR01051673">
    <property type="protein sequence ID" value="GBO28590.1"/>
    <property type="molecule type" value="Genomic_DNA"/>
</dbReference>